<sequence>MIAQESVNSLGQSPCQVAGYLAAVCVGGGVGARGGYYGTLDGQHGLQIVPQHTMLGALKSSFCLEKIYRIYSYPNPIPSETAIPQWAFQTYSQDPDATLNITLAEAEADLPESFGPQAVSPTGTAPPLKAPPSPTSTASPSSTSMAPPRSASAASPSSTTSAVPSSSSSTALSSSASNAPPKPTGSESGTGKPNNAMTSSSNLSKKALRLIVGGVIGALTLLFLLGLGLWWLRKRKRRREQNQAKTKSESVYTTIPSVLLSVEDSTMLEVTSTERRELQQRTELVQSIHGPQQSQFTRQSTTDESIDLDTGSARDPLQSRIQEIEARMENFMTEMGRYIQPPAYEK</sequence>
<keyword evidence="4" id="KW-1185">Reference proteome</keyword>
<comment type="caution">
    <text evidence="3">The sequence shown here is derived from an EMBL/GenBank/DDBJ whole genome shotgun (WGS) entry which is preliminary data.</text>
</comment>
<dbReference type="AlphaFoldDB" id="A0A9P5P7L7"/>
<gene>
    <name evidence="3" type="ORF">BDP27DRAFT_1372773</name>
</gene>
<name>A0A9P5P7L7_9AGAR</name>
<keyword evidence="2" id="KW-0812">Transmembrane</keyword>
<dbReference type="Proteomes" id="UP000772434">
    <property type="component" value="Unassembled WGS sequence"/>
</dbReference>
<accession>A0A9P5P7L7</accession>
<evidence type="ECO:0000313" key="3">
    <source>
        <dbReference type="EMBL" id="KAF9058344.1"/>
    </source>
</evidence>
<reference evidence="3" key="1">
    <citation type="submission" date="2020-11" db="EMBL/GenBank/DDBJ databases">
        <authorList>
            <consortium name="DOE Joint Genome Institute"/>
            <person name="Ahrendt S."/>
            <person name="Riley R."/>
            <person name="Andreopoulos W."/>
            <person name="Labutti K."/>
            <person name="Pangilinan J."/>
            <person name="Ruiz-Duenas F.J."/>
            <person name="Barrasa J.M."/>
            <person name="Sanchez-Garcia M."/>
            <person name="Camarero S."/>
            <person name="Miyauchi S."/>
            <person name="Serrano A."/>
            <person name="Linde D."/>
            <person name="Babiker R."/>
            <person name="Drula E."/>
            <person name="Ayuso-Fernandez I."/>
            <person name="Pacheco R."/>
            <person name="Padilla G."/>
            <person name="Ferreira P."/>
            <person name="Barriuso J."/>
            <person name="Kellner H."/>
            <person name="Castanera R."/>
            <person name="Alfaro M."/>
            <person name="Ramirez L."/>
            <person name="Pisabarro A.G."/>
            <person name="Kuo A."/>
            <person name="Tritt A."/>
            <person name="Lipzen A."/>
            <person name="He G."/>
            <person name="Yan M."/>
            <person name="Ng V."/>
            <person name="Cullen D."/>
            <person name="Martin F."/>
            <person name="Rosso M.-N."/>
            <person name="Henrissat B."/>
            <person name="Hibbett D."/>
            <person name="Martinez A.T."/>
            <person name="Grigoriev I.V."/>
        </authorList>
    </citation>
    <scope>NUCLEOTIDE SEQUENCE</scope>
    <source>
        <strain evidence="3">AH 40177</strain>
    </source>
</reference>
<feature type="compositionally biased region" description="Low complexity" evidence="1">
    <location>
        <begin position="135"/>
        <end position="179"/>
    </location>
</feature>
<dbReference type="OrthoDB" id="2576311at2759"/>
<feature type="transmembrane region" description="Helical" evidence="2">
    <location>
        <begin position="207"/>
        <end position="232"/>
    </location>
</feature>
<keyword evidence="2" id="KW-1133">Transmembrane helix</keyword>
<feature type="compositionally biased region" description="Polar residues" evidence="1">
    <location>
        <begin position="287"/>
        <end position="303"/>
    </location>
</feature>
<evidence type="ECO:0000313" key="4">
    <source>
        <dbReference type="Proteomes" id="UP000772434"/>
    </source>
</evidence>
<protein>
    <submittedName>
        <fullName evidence="3">Uncharacterized protein</fullName>
    </submittedName>
</protein>
<evidence type="ECO:0000256" key="2">
    <source>
        <dbReference type="SAM" id="Phobius"/>
    </source>
</evidence>
<evidence type="ECO:0000256" key="1">
    <source>
        <dbReference type="SAM" id="MobiDB-lite"/>
    </source>
</evidence>
<feature type="region of interest" description="Disordered" evidence="1">
    <location>
        <begin position="287"/>
        <end position="313"/>
    </location>
</feature>
<dbReference type="EMBL" id="JADNRY010000394">
    <property type="protein sequence ID" value="KAF9058344.1"/>
    <property type="molecule type" value="Genomic_DNA"/>
</dbReference>
<organism evidence="3 4">
    <name type="scientific">Rhodocollybia butyracea</name>
    <dbReference type="NCBI Taxonomy" id="206335"/>
    <lineage>
        <taxon>Eukaryota</taxon>
        <taxon>Fungi</taxon>
        <taxon>Dikarya</taxon>
        <taxon>Basidiomycota</taxon>
        <taxon>Agaricomycotina</taxon>
        <taxon>Agaricomycetes</taxon>
        <taxon>Agaricomycetidae</taxon>
        <taxon>Agaricales</taxon>
        <taxon>Marasmiineae</taxon>
        <taxon>Omphalotaceae</taxon>
        <taxon>Rhodocollybia</taxon>
    </lineage>
</organism>
<feature type="compositionally biased region" description="Polar residues" evidence="1">
    <location>
        <begin position="185"/>
        <end position="200"/>
    </location>
</feature>
<proteinExistence type="predicted"/>
<feature type="region of interest" description="Disordered" evidence="1">
    <location>
        <begin position="113"/>
        <end position="200"/>
    </location>
</feature>
<keyword evidence="2" id="KW-0472">Membrane</keyword>